<evidence type="ECO:0000256" key="1">
    <source>
        <dbReference type="SAM" id="SignalP"/>
    </source>
</evidence>
<feature type="chain" id="PRO_5001851566" description="Lipoprotein" evidence="1">
    <location>
        <begin position="27"/>
        <end position="301"/>
    </location>
</feature>
<dbReference type="RefSeq" id="WP_043501888.1">
    <property type="nucleotide sequence ID" value="NZ_CP009438.1"/>
</dbReference>
<dbReference type="Pfam" id="PF18968">
    <property type="entry name" value="DUF5707"/>
    <property type="match status" value="1"/>
</dbReference>
<evidence type="ECO:0000313" key="2">
    <source>
        <dbReference type="EMBL" id="AIR99031.1"/>
    </source>
</evidence>
<feature type="signal peptide" evidence="1">
    <location>
        <begin position="1"/>
        <end position="26"/>
    </location>
</feature>
<dbReference type="OrthoDB" id="3296851at2"/>
<evidence type="ECO:0000313" key="3">
    <source>
        <dbReference type="Proteomes" id="UP000029482"/>
    </source>
</evidence>
<gene>
    <name evidence="2" type="ORF">SGLAU_15240</name>
</gene>
<dbReference type="KEGG" id="sgu:SGLAU_15240"/>
<evidence type="ECO:0008006" key="4">
    <source>
        <dbReference type="Google" id="ProtNLM"/>
    </source>
</evidence>
<proteinExistence type="predicted"/>
<name>A0A089XAU6_STRGA</name>
<keyword evidence="3" id="KW-1185">Reference proteome</keyword>
<organism evidence="2 3">
    <name type="scientific">Streptomyces glaucescens</name>
    <dbReference type="NCBI Taxonomy" id="1907"/>
    <lineage>
        <taxon>Bacteria</taxon>
        <taxon>Bacillati</taxon>
        <taxon>Actinomycetota</taxon>
        <taxon>Actinomycetes</taxon>
        <taxon>Kitasatosporales</taxon>
        <taxon>Streptomycetaceae</taxon>
        <taxon>Streptomyces</taxon>
    </lineage>
</organism>
<dbReference type="InterPro" id="IPR043761">
    <property type="entry name" value="DUF5707"/>
</dbReference>
<protein>
    <recommendedName>
        <fullName evidence="4">Lipoprotein</fullName>
    </recommendedName>
</protein>
<dbReference type="HOGENOM" id="CLU_086037_0_0_11"/>
<dbReference type="EMBL" id="CP009438">
    <property type="protein sequence ID" value="AIR99031.1"/>
    <property type="molecule type" value="Genomic_DNA"/>
</dbReference>
<dbReference type="Proteomes" id="UP000029482">
    <property type="component" value="Chromosome"/>
</dbReference>
<reference evidence="3" key="1">
    <citation type="journal article" date="2015" name="J. Biotechnol.">
        <title>Complete genome sequence of the actinobacterium Streptomyces glaucescens GLA.O (DSM 40922) consisting of a linear chromosome and one linear plasmid.</title>
        <authorList>
            <person name="Ortseifen V."/>
            <person name="Winkler A."/>
            <person name="Albersmeier A."/>
            <person name="Wendler S."/>
            <person name="Puhler A."/>
            <person name="Kalinowski J."/>
            <person name="Ruckert C."/>
        </authorList>
    </citation>
    <scope>NUCLEOTIDE SEQUENCE [LARGE SCALE GENOMIC DNA]</scope>
    <source>
        <strain evidence="3">DSM 40922 / GLA O</strain>
    </source>
</reference>
<accession>A0A089XAU6</accession>
<sequence>MRIRATVAAVTGALALSALAVPAAQAAGGTAQDGDYRTDAAKIARAANDRAPGKPYDLNVTFSNFKVAKEIAVGTGAHVSRTVTYTLTHGSDVDVKSADFLTAPYLYRGSFDAPTAVPLMGNSPATCKATSATTAACTGKIDIYPAQDDLLNRDAGTWKGAALAIDYNGQDPEGFDFDITKVGYADQGDLGTARVQRASLLTVDATPEPVKKGATLTVAGKLSIANWETHKYSGYANQSVKLQFRTKNATSYTTVKTVKSAAGGVLKTTVKASADGYYRYSFAGNVAVPAVNAAGDLVDVQ</sequence>
<dbReference type="eggNOG" id="ENOG502ZHP5">
    <property type="taxonomic scope" value="Bacteria"/>
</dbReference>
<keyword evidence="1" id="KW-0732">Signal</keyword>
<dbReference type="STRING" id="1907.SGLAU_15240"/>
<dbReference type="AlphaFoldDB" id="A0A089XAU6"/>